<proteinExistence type="predicted"/>
<sequence length="121" mass="14241">MAWKKASEELTHLLEGAVADLDVEFRKMFGSPVYFVRGNMFVGVHQDSIMLRLEPDDQETLFAEHDEAVPFEPMGRRMKEYVLLPPSVYDDDEQMQKWLDISYTYVLSLPVKEKKQRKKKK</sequence>
<evidence type="ECO:0000259" key="1">
    <source>
        <dbReference type="Pfam" id="PF04993"/>
    </source>
</evidence>
<evidence type="ECO:0000313" key="3">
    <source>
        <dbReference type="Proteomes" id="UP000198535"/>
    </source>
</evidence>
<name>A0A1I4RTJ9_9EURY</name>
<dbReference type="InterPro" id="IPR007076">
    <property type="entry name" value="TfoX_N"/>
</dbReference>
<dbReference type="Proteomes" id="UP000198535">
    <property type="component" value="Unassembled WGS sequence"/>
</dbReference>
<dbReference type="SUPFAM" id="SSF159894">
    <property type="entry name" value="YgaC/TfoX-N like"/>
    <property type="match status" value="1"/>
</dbReference>
<keyword evidence="3" id="KW-1185">Reference proteome</keyword>
<dbReference type="AlphaFoldDB" id="A0A1I4RTJ9"/>
<reference evidence="3" key="1">
    <citation type="submission" date="2016-10" db="EMBL/GenBank/DDBJ databases">
        <authorList>
            <person name="Varghese N."/>
            <person name="Submissions S."/>
        </authorList>
    </citation>
    <scope>NUCLEOTIDE SEQUENCE [LARGE SCALE GENOMIC DNA]</scope>
    <source>
        <strain evidence="3">Mob M</strain>
    </source>
</reference>
<dbReference type="EMBL" id="FOUJ01000003">
    <property type="protein sequence ID" value="SFM55333.1"/>
    <property type="molecule type" value="Genomic_DNA"/>
</dbReference>
<accession>A0A1I4RTJ9</accession>
<feature type="domain" description="TfoX N-terminal" evidence="1">
    <location>
        <begin position="22"/>
        <end position="103"/>
    </location>
</feature>
<dbReference type="OrthoDB" id="140709at2157"/>
<protein>
    <submittedName>
        <fullName evidence="2">Transcriptional regulator of competence genes, TfoX/Sxy family</fullName>
    </submittedName>
</protein>
<dbReference type="Pfam" id="PF04993">
    <property type="entry name" value="TfoX_N"/>
    <property type="match status" value="1"/>
</dbReference>
<dbReference type="RefSeq" id="WP_091935752.1">
    <property type="nucleotide sequence ID" value="NZ_FOUJ01000003.1"/>
</dbReference>
<organism evidence="2 3">
    <name type="scientific">Methanolobus profundi</name>
    <dbReference type="NCBI Taxonomy" id="487685"/>
    <lineage>
        <taxon>Archaea</taxon>
        <taxon>Methanobacteriati</taxon>
        <taxon>Methanobacteriota</taxon>
        <taxon>Stenosarchaea group</taxon>
        <taxon>Methanomicrobia</taxon>
        <taxon>Methanosarcinales</taxon>
        <taxon>Methanosarcinaceae</taxon>
        <taxon>Methanolobus</taxon>
    </lineage>
</organism>
<dbReference type="Gene3D" id="3.30.1460.30">
    <property type="entry name" value="YgaC/TfoX-N like chaperone"/>
    <property type="match status" value="1"/>
</dbReference>
<gene>
    <name evidence="2" type="ORF">SAMN04488696_1565</name>
</gene>
<evidence type="ECO:0000313" key="2">
    <source>
        <dbReference type="EMBL" id="SFM55333.1"/>
    </source>
</evidence>